<sequence>MANTTNNTIKVPQECSTLKSCVWKVIWMFGNEEEWIKASGEQFGVGNNSEFSWKTAATVAAVEIWALQRFNNIF</sequence>
<proteinExistence type="predicted"/>
<protein>
    <submittedName>
        <fullName evidence="1">Putative ovule protein</fullName>
    </submittedName>
</protein>
<accession>A0A0V0HCM3</accession>
<dbReference type="AlphaFoldDB" id="A0A0V0HCM3"/>
<dbReference type="EMBL" id="GEDG01021579">
    <property type="protein sequence ID" value="JAP18193.1"/>
    <property type="molecule type" value="Transcribed_RNA"/>
</dbReference>
<organism evidence="1">
    <name type="scientific">Solanum chacoense</name>
    <name type="common">Chaco potato</name>
    <dbReference type="NCBI Taxonomy" id="4108"/>
    <lineage>
        <taxon>Eukaryota</taxon>
        <taxon>Viridiplantae</taxon>
        <taxon>Streptophyta</taxon>
        <taxon>Embryophyta</taxon>
        <taxon>Tracheophyta</taxon>
        <taxon>Spermatophyta</taxon>
        <taxon>Magnoliopsida</taxon>
        <taxon>eudicotyledons</taxon>
        <taxon>Gunneridae</taxon>
        <taxon>Pentapetalae</taxon>
        <taxon>asterids</taxon>
        <taxon>lamiids</taxon>
        <taxon>Solanales</taxon>
        <taxon>Solanaceae</taxon>
        <taxon>Solanoideae</taxon>
        <taxon>Solaneae</taxon>
        <taxon>Solanum</taxon>
    </lineage>
</organism>
<name>A0A0V0HCM3_SOLCH</name>
<reference evidence="1" key="1">
    <citation type="submission" date="2015-12" db="EMBL/GenBank/DDBJ databases">
        <title>Gene expression during late stages of embryo sac development: a critical building block for successful pollen-pistil interactions.</title>
        <authorList>
            <person name="Liu Y."/>
            <person name="Joly V."/>
            <person name="Sabar M."/>
            <person name="Matton D.P."/>
        </authorList>
    </citation>
    <scope>NUCLEOTIDE SEQUENCE</scope>
</reference>
<evidence type="ECO:0000313" key="1">
    <source>
        <dbReference type="EMBL" id="JAP18193.1"/>
    </source>
</evidence>